<evidence type="ECO:0000256" key="13">
    <source>
        <dbReference type="PIRNR" id="PIRNR002811"/>
    </source>
</evidence>
<sequence>MNNNPNIVDEIKSKVVLSDIIQKYVAWDTRKTNSTKGIYWACCPFHSEKTPSFTVDNIKKTYHCFGCNASGDAYQFLMDIDNISFLEALTKMANHCGVKLPEKGNFDPVENQKREILYKINSEASDFYIKELNKSENNHKFEYLKKRGLTTENINFFKIGYAKGRGELISYLQSCGYNNRQIFDAGLIIENDKGEYFERFRDRIIFPITDTTNRVIAFGGRDLSGKAPAKYLNSPETKLFQKKSIIYNFYNARKSFKPDKKLIVTEGYFDTIALVINGYESSVASMGTSLSIEQINQLWQISSQPLLCYDGDTAGKNAAIRVIELIFPILKPSFSMNFLFLPDAMDPDDLLTNHGSDALNPLITSSVSLIDLFWDRYMSLSDYGTPEGRAKIESNMMNMISKIQDMEVRKHYKLEITSKLSAYWKSKSFESNKIFFIKKKANLPSEELISKSNKKRIPDSISKEEALYLSTIIRYPELTGGFLDQIASIKFHNENTDLINKQIIDFIVTNRIKNEQFNSITEYLNENGFLKILDDISNFDFEKIYDFLSKQQELSKVEEKFKNILVEVNKHQLIWKLEEAKSNYSDSPTEENASKLEDLKHRLQKIRTDAYVITTDNQKNKKGFDKWYEENKSRLQKKDPI</sequence>
<dbReference type="InterPro" id="IPR034151">
    <property type="entry name" value="TOPRIM_DnaG_bac"/>
</dbReference>
<evidence type="ECO:0000256" key="11">
    <source>
        <dbReference type="ARBA" id="ARBA00023163"/>
    </source>
</evidence>
<dbReference type="PANTHER" id="PTHR30313">
    <property type="entry name" value="DNA PRIMASE"/>
    <property type="match status" value="1"/>
</dbReference>
<keyword evidence="5 12" id="KW-0235">DNA replication</keyword>
<dbReference type="CDD" id="cd03364">
    <property type="entry name" value="TOPRIM_DnaG_primases"/>
    <property type="match status" value="1"/>
</dbReference>
<dbReference type="SUPFAM" id="SSF57783">
    <property type="entry name" value="Zinc beta-ribbon"/>
    <property type="match status" value="1"/>
</dbReference>
<dbReference type="SUPFAM" id="SSF56731">
    <property type="entry name" value="DNA primase core"/>
    <property type="match status" value="1"/>
</dbReference>
<dbReference type="Proteomes" id="UP000253570">
    <property type="component" value="Unassembled WGS sequence"/>
</dbReference>
<comment type="subunit">
    <text evidence="12">Monomer. Interacts with DnaB.</text>
</comment>
<dbReference type="InterPro" id="IPR037068">
    <property type="entry name" value="DNA_primase_core_N_sf"/>
</dbReference>
<keyword evidence="8 12" id="KW-0862">Zinc</keyword>
<dbReference type="GO" id="GO:0008270">
    <property type="term" value="F:zinc ion binding"/>
    <property type="evidence" value="ECO:0007669"/>
    <property type="project" value="UniProtKB-UniRule"/>
</dbReference>
<comment type="domain">
    <text evidence="12">Contains an N-terminal zinc-binding domain, a central core domain that contains the primase activity, and a C-terminal DnaB-binding domain.</text>
</comment>
<dbReference type="InterPro" id="IPR006171">
    <property type="entry name" value="TOPRIM_dom"/>
</dbReference>
<gene>
    <name evidence="12 16" type="primary">dnaG</name>
    <name evidence="16" type="ORF">DBW71_03855</name>
</gene>
<dbReference type="SMART" id="SM00493">
    <property type="entry name" value="TOPRIM"/>
    <property type="match status" value="1"/>
</dbReference>
<keyword evidence="9" id="KW-0460">Magnesium</keyword>
<comment type="function">
    <text evidence="12 13">RNA polymerase that catalyzes the synthesis of short RNA molecules used as primers for DNA polymerase during DNA replication.</text>
</comment>
<dbReference type="Gene3D" id="3.90.980.10">
    <property type="entry name" value="DNA primase, catalytic core, N-terminal domain"/>
    <property type="match status" value="1"/>
</dbReference>
<evidence type="ECO:0000256" key="1">
    <source>
        <dbReference type="ARBA" id="ARBA00022478"/>
    </source>
</evidence>
<keyword evidence="3 12" id="KW-0808">Transferase</keyword>
<keyword evidence="10 12" id="KW-0238">DNA-binding</keyword>
<dbReference type="InterPro" id="IPR036977">
    <property type="entry name" value="DNA_primase_Znf_CHC2"/>
</dbReference>
<keyword evidence="6 12" id="KW-0479">Metal-binding</keyword>
<dbReference type="EMBL" id="QOQD01000007">
    <property type="protein sequence ID" value="RCL73394.1"/>
    <property type="molecule type" value="Genomic_DNA"/>
</dbReference>
<evidence type="ECO:0000256" key="9">
    <source>
        <dbReference type="ARBA" id="ARBA00022842"/>
    </source>
</evidence>
<evidence type="ECO:0000256" key="12">
    <source>
        <dbReference type="HAMAP-Rule" id="MF_00974"/>
    </source>
</evidence>
<dbReference type="GO" id="GO:0005737">
    <property type="term" value="C:cytoplasm"/>
    <property type="evidence" value="ECO:0007669"/>
    <property type="project" value="TreeGrafter"/>
</dbReference>
<evidence type="ECO:0000313" key="17">
    <source>
        <dbReference type="Proteomes" id="UP000253570"/>
    </source>
</evidence>
<name>A0A368DP12_9PROT</name>
<dbReference type="Gene3D" id="3.90.580.10">
    <property type="entry name" value="Zinc finger, CHC2-type domain"/>
    <property type="match status" value="1"/>
</dbReference>
<dbReference type="Pfam" id="PF01807">
    <property type="entry name" value="Zn_ribbon_DnaG"/>
    <property type="match status" value="1"/>
</dbReference>
<dbReference type="Pfam" id="PF13155">
    <property type="entry name" value="Toprim_2"/>
    <property type="match status" value="1"/>
</dbReference>
<dbReference type="HAMAP" id="MF_00974">
    <property type="entry name" value="DNA_primase_DnaG"/>
    <property type="match status" value="1"/>
</dbReference>
<dbReference type="SMART" id="SM00400">
    <property type="entry name" value="ZnF_CHCC"/>
    <property type="match status" value="1"/>
</dbReference>
<dbReference type="GO" id="GO:1990077">
    <property type="term" value="C:primosome complex"/>
    <property type="evidence" value="ECO:0007669"/>
    <property type="project" value="UniProtKB-KW"/>
</dbReference>
<comment type="similarity">
    <text evidence="12 13">Belongs to the DnaG primase family.</text>
</comment>
<protein>
    <recommendedName>
        <fullName evidence="12 13">DNA primase</fullName>
        <ecNumber evidence="12">2.7.7.101</ecNumber>
    </recommendedName>
</protein>
<dbReference type="NCBIfam" id="TIGR01391">
    <property type="entry name" value="dnaG"/>
    <property type="match status" value="1"/>
</dbReference>
<keyword evidence="2 12" id="KW-0639">Primosome</keyword>
<dbReference type="InterPro" id="IPR050219">
    <property type="entry name" value="DnaG_primase"/>
</dbReference>
<dbReference type="InterPro" id="IPR013264">
    <property type="entry name" value="DNAG_N"/>
</dbReference>
<evidence type="ECO:0000256" key="5">
    <source>
        <dbReference type="ARBA" id="ARBA00022705"/>
    </source>
</evidence>
<evidence type="ECO:0000256" key="8">
    <source>
        <dbReference type="ARBA" id="ARBA00022833"/>
    </source>
</evidence>
<dbReference type="GO" id="GO:0003899">
    <property type="term" value="F:DNA-directed RNA polymerase activity"/>
    <property type="evidence" value="ECO:0007669"/>
    <property type="project" value="UniProtKB-UniRule"/>
</dbReference>
<comment type="cofactor">
    <cofactor evidence="12 13 14">
        <name>Zn(2+)</name>
        <dbReference type="ChEBI" id="CHEBI:29105"/>
    </cofactor>
    <text evidence="12 13 14">Binds 1 zinc ion per monomer.</text>
</comment>
<evidence type="ECO:0000256" key="4">
    <source>
        <dbReference type="ARBA" id="ARBA00022695"/>
    </source>
</evidence>
<evidence type="ECO:0000256" key="10">
    <source>
        <dbReference type="ARBA" id="ARBA00023125"/>
    </source>
</evidence>
<comment type="catalytic activity">
    <reaction evidence="12">
        <text>ssDNA + n NTP = ssDNA/pppN(pN)n-1 hybrid + (n-1) diphosphate.</text>
        <dbReference type="EC" id="2.7.7.101"/>
    </reaction>
</comment>
<dbReference type="InterPro" id="IPR030846">
    <property type="entry name" value="DnaG_bac"/>
</dbReference>
<organism evidence="16 17">
    <name type="scientific">PS1 clade bacterium</name>
    <dbReference type="NCBI Taxonomy" id="2175152"/>
    <lineage>
        <taxon>Bacteria</taxon>
        <taxon>Pseudomonadati</taxon>
        <taxon>Pseudomonadota</taxon>
        <taxon>Alphaproteobacteria</taxon>
        <taxon>PS1 clade</taxon>
    </lineage>
</organism>
<feature type="domain" description="Toprim" evidence="15">
    <location>
        <begin position="260"/>
        <end position="342"/>
    </location>
</feature>
<dbReference type="InterPro" id="IPR006295">
    <property type="entry name" value="DNA_primase_DnaG"/>
</dbReference>
<evidence type="ECO:0000256" key="3">
    <source>
        <dbReference type="ARBA" id="ARBA00022679"/>
    </source>
</evidence>
<keyword evidence="7 12" id="KW-0863">Zinc-finger</keyword>
<feature type="zinc finger region" description="CHC2-type" evidence="12 14">
    <location>
        <begin position="43"/>
        <end position="67"/>
    </location>
</feature>
<accession>A0A368DP12</accession>
<keyword evidence="4 12" id="KW-0548">Nucleotidyltransferase</keyword>
<dbReference type="GO" id="GO:0006269">
    <property type="term" value="P:DNA replication, synthesis of primer"/>
    <property type="evidence" value="ECO:0007669"/>
    <property type="project" value="UniProtKB-UniRule"/>
</dbReference>
<evidence type="ECO:0000256" key="2">
    <source>
        <dbReference type="ARBA" id="ARBA00022515"/>
    </source>
</evidence>
<dbReference type="Pfam" id="PF08275">
    <property type="entry name" value="DNAG_N"/>
    <property type="match status" value="1"/>
</dbReference>
<keyword evidence="1 12" id="KW-0240">DNA-directed RNA polymerase</keyword>
<dbReference type="PANTHER" id="PTHR30313:SF2">
    <property type="entry name" value="DNA PRIMASE"/>
    <property type="match status" value="1"/>
</dbReference>
<dbReference type="GO" id="GO:0003677">
    <property type="term" value="F:DNA binding"/>
    <property type="evidence" value="ECO:0007669"/>
    <property type="project" value="UniProtKB-KW"/>
</dbReference>
<dbReference type="PIRSF" id="PIRSF002811">
    <property type="entry name" value="DnaG"/>
    <property type="match status" value="1"/>
</dbReference>
<dbReference type="PROSITE" id="PS50880">
    <property type="entry name" value="TOPRIM"/>
    <property type="match status" value="1"/>
</dbReference>
<reference evidence="16 17" key="1">
    <citation type="journal article" date="2018" name="Microbiome">
        <title>Fine metagenomic profile of the Mediterranean stratified and mixed water columns revealed by assembly and recruitment.</title>
        <authorList>
            <person name="Haro-Moreno J.M."/>
            <person name="Lopez-Perez M."/>
            <person name="De La Torre J.R."/>
            <person name="Picazo A."/>
            <person name="Camacho A."/>
            <person name="Rodriguez-Valera F."/>
        </authorList>
    </citation>
    <scope>NUCLEOTIDE SEQUENCE [LARGE SCALE GENOMIC DNA]</scope>
    <source>
        <strain evidence="16">MED-G57</strain>
    </source>
</reference>
<comment type="caution">
    <text evidence="16">The sequence shown here is derived from an EMBL/GenBank/DDBJ whole genome shotgun (WGS) entry which is preliminary data.</text>
</comment>
<proteinExistence type="inferred from homology"/>
<evidence type="ECO:0000256" key="7">
    <source>
        <dbReference type="ARBA" id="ARBA00022771"/>
    </source>
</evidence>
<dbReference type="Gene3D" id="3.40.1360.10">
    <property type="match status" value="1"/>
</dbReference>
<dbReference type="GO" id="GO:0000428">
    <property type="term" value="C:DNA-directed RNA polymerase complex"/>
    <property type="evidence" value="ECO:0007669"/>
    <property type="project" value="UniProtKB-KW"/>
</dbReference>
<dbReference type="InterPro" id="IPR002694">
    <property type="entry name" value="Znf_CHC2"/>
</dbReference>
<keyword evidence="11 12" id="KW-0804">Transcription</keyword>
<dbReference type="EC" id="2.7.7.101" evidence="12"/>
<evidence type="ECO:0000313" key="16">
    <source>
        <dbReference type="EMBL" id="RCL73394.1"/>
    </source>
</evidence>
<dbReference type="AlphaFoldDB" id="A0A368DP12"/>
<evidence type="ECO:0000259" key="15">
    <source>
        <dbReference type="PROSITE" id="PS50880"/>
    </source>
</evidence>
<evidence type="ECO:0000256" key="14">
    <source>
        <dbReference type="PIRSR" id="PIRSR002811-1"/>
    </source>
</evidence>
<evidence type="ECO:0000256" key="6">
    <source>
        <dbReference type="ARBA" id="ARBA00022723"/>
    </source>
</evidence>